<proteinExistence type="predicted"/>
<gene>
    <name evidence="1" type="ORF">Vadar_016036</name>
</gene>
<accession>A0ACB7ZCY7</accession>
<protein>
    <submittedName>
        <fullName evidence="1">Uncharacterized protein</fullName>
    </submittedName>
</protein>
<comment type="caution">
    <text evidence="1">The sequence shown here is derived from an EMBL/GenBank/DDBJ whole genome shotgun (WGS) entry which is preliminary data.</text>
</comment>
<evidence type="ECO:0000313" key="1">
    <source>
        <dbReference type="EMBL" id="KAH7863311.1"/>
    </source>
</evidence>
<evidence type="ECO:0000313" key="2">
    <source>
        <dbReference type="Proteomes" id="UP000828048"/>
    </source>
</evidence>
<organism evidence="1 2">
    <name type="scientific">Vaccinium darrowii</name>
    <dbReference type="NCBI Taxonomy" id="229202"/>
    <lineage>
        <taxon>Eukaryota</taxon>
        <taxon>Viridiplantae</taxon>
        <taxon>Streptophyta</taxon>
        <taxon>Embryophyta</taxon>
        <taxon>Tracheophyta</taxon>
        <taxon>Spermatophyta</taxon>
        <taxon>Magnoliopsida</taxon>
        <taxon>eudicotyledons</taxon>
        <taxon>Gunneridae</taxon>
        <taxon>Pentapetalae</taxon>
        <taxon>asterids</taxon>
        <taxon>Ericales</taxon>
        <taxon>Ericaceae</taxon>
        <taxon>Vaccinioideae</taxon>
        <taxon>Vaccinieae</taxon>
        <taxon>Vaccinium</taxon>
    </lineage>
</organism>
<reference evidence="1 2" key="1">
    <citation type="journal article" date="2021" name="Hortic Res">
        <title>High-quality reference genome and annotation aids understanding of berry development for evergreen blueberry (Vaccinium darrowii).</title>
        <authorList>
            <person name="Yu J."/>
            <person name="Hulse-Kemp A.M."/>
            <person name="Babiker E."/>
            <person name="Staton M."/>
        </authorList>
    </citation>
    <scope>NUCLEOTIDE SEQUENCE [LARGE SCALE GENOMIC DNA]</scope>
    <source>
        <strain evidence="2">cv. NJ 8807/NJ 8810</strain>
        <tissue evidence="1">Young leaf</tissue>
    </source>
</reference>
<dbReference type="Proteomes" id="UP000828048">
    <property type="component" value="Chromosome 12"/>
</dbReference>
<name>A0ACB7ZCY7_9ERIC</name>
<keyword evidence="2" id="KW-1185">Reference proteome</keyword>
<dbReference type="EMBL" id="CM037162">
    <property type="protein sequence ID" value="KAH7863311.1"/>
    <property type="molecule type" value="Genomic_DNA"/>
</dbReference>
<sequence length="105" mass="11431">MAKINFDGAFVPSLNVGGVGVVARADDGSFLFARSRGGLKARSAIVMEGLALRVGVLLAKEQGIRRVVFEGDAKGLIDVLNEPVMQWHMNWPKRDVVWEVAPLGW</sequence>